<organism evidence="1 2">
    <name type="scientific">Devosia equisanguinis</name>
    <dbReference type="NCBI Taxonomy" id="2490941"/>
    <lineage>
        <taxon>Bacteria</taxon>
        <taxon>Pseudomonadati</taxon>
        <taxon>Pseudomonadota</taxon>
        <taxon>Alphaproteobacteria</taxon>
        <taxon>Hyphomicrobiales</taxon>
        <taxon>Devosiaceae</taxon>
        <taxon>Devosia</taxon>
    </lineage>
</organism>
<protein>
    <submittedName>
        <fullName evidence="1">Uncharacterized protein</fullName>
    </submittedName>
</protein>
<keyword evidence="2" id="KW-1185">Reference proteome</keyword>
<sequence>MLVETVNITTNPMDFQLIFRPPGGGGLAIKLSRADLHRVLELLRRYTQEADWALPTQPGWLTTQVTVN</sequence>
<gene>
    <name evidence="1" type="ORF">DEVEQU_01872</name>
</gene>
<dbReference type="EMBL" id="UZWD01000024">
    <property type="protein sequence ID" value="VDS04732.1"/>
    <property type="molecule type" value="Genomic_DNA"/>
</dbReference>
<evidence type="ECO:0000313" key="2">
    <source>
        <dbReference type="Proteomes" id="UP000268844"/>
    </source>
</evidence>
<evidence type="ECO:0000313" key="1">
    <source>
        <dbReference type="EMBL" id="VDS04732.1"/>
    </source>
</evidence>
<reference evidence="1 2" key="1">
    <citation type="submission" date="2018-12" db="EMBL/GenBank/DDBJ databases">
        <authorList>
            <person name="Criscuolo A."/>
        </authorList>
    </citation>
    <scope>NUCLEOTIDE SEQUENCE [LARGE SCALE GENOMIC DNA]</scope>
    <source>
        <strain evidence="1">ACIP1116281</strain>
    </source>
</reference>
<accession>A0A3S4ELJ6</accession>
<name>A0A3S4ELJ6_9HYPH</name>
<dbReference type="Proteomes" id="UP000268844">
    <property type="component" value="Unassembled WGS sequence"/>
</dbReference>
<dbReference type="AlphaFoldDB" id="A0A3S4ELJ6"/>
<proteinExistence type="predicted"/>